<dbReference type="CDD" id="cd17535">
    <property type="entry name" value="REC_NarL-like"/>
    <property type="match status" value="1"/>
</dbReference>
<dbReference type="OrthoDB" id="3680166at2"/>
<dbReference type="RefSeq" id="WP_042620800.1">
    <property type="nucleotide sequence ID" value="NZ_CP007790.1"/>
</dbReference>
<dbReference type="STRING" id="1224162.B840_02400"/>
<accession>A0A0B6TJJ3</accession>
<dbReference type="SUPFAM" id="SSF46894">
    <property type="entry name" value="C-terminal effector domain of the bipartite response regulators"/>
    <property type="match status" value="1"/>
</dbReference>
<dbReference type="InterPro" id="IPR001789">
    <property type="entry name" value="Sig_transdc_resp-reg_receiver"/>
</dbReference>
<name>A0A0B6TJJ3_9CORY</name>
<reference evidence="5 6" key="1">
    <citation type="submission" date="2014-05" db="EMBL/GenBank/DDBJ databases">
        <title>Complete genome sequence of Corynebacterium marinum DSM 44953.</title>
        <authorList>
            <person name="Schaffert L."/>
            <person name="Albersmeier A."/>
            <person name="Kalinowski J."/>
            <person name="Ruckert C."/>
        </authorList>
    </citation>
    <scope>NUCLEOTIDE SEQUENCE [LARGE SCALE GENOMIC DNA]</scope>
    <source>
        <strain evidence="5 6">DSM 44953</strain>
    </source>
</reference>
<sequence>MINMVIVDDEEFFRDEMAFMVGTEENISVIATCATVDEALEVLWQSDIDVVLCDVRMPGKNGVEFMRLSRLVPSPPAVVAVTSFNDDVAMVDMLTAGARGFILKSAKRTEIMAAIHSAREGGTTISPLAASRLRQYIIPLEVAVEGLSALDTRVLRLLHLGKSNASIADEMNISGSSAKKSVARLMQTFDASSRLELVFLSRAYTPPGNPS</sequence>
<dbReference type="Gene3D" id="3.40.50.2300">
    <property type="match status" value="1"/>
</dbReference>
<keyword evidence="2" id="KW-0238">DNA-binding</keyword>
<dbReference type="SMART" id="SM00448">
    <property type="entry name" value="REC"/>
    <property type="match status" value="1"/>
</dbReference>
<dbReference type="GO" id="GO:0003677">
    <property type="term" value="F:DNA binding"/>
    <property type="evidence" value="ECO:0007669"/>
    <property type="project" value="UniProtKB-KW"/>
</dbReference>
<feature type="domain" description="Response regulatory" evidence="4">
    <location>
        <begin position="3"/>
        <end position="119"/>
    </location>
</feature>
<dbReference type="InterPro" id="IPR058245">
    <property type="entry name" value="NreC/VraR/RcsB-like_REC"/>
</dbReference>
<dbReference type="InterPro" id="IPR011006">
    <property type="entry name" value="CheY-like_superfamily"/>
</dbReference>
<dbReference type="InterPro" id="IPR016032">
    <property type="entry name" value="Sig_transdc_resp-reg_C-effctor"/>
</dbReference>
<dbReference type="SUPFAM" id="SSF52172">
    <property type="entry name" value="CheY-like"/>
    <property type="match status" value="1"/>
</dbReference>
<dbReference type="PANTHER" id="PTHR45566:SF2">
    <property type="entry name" value="NARL SUBFAMILY"/>
    <property type="match status" value="1"/>
</dbReference>
<dbReference type="InterPro" id="IPR000792">
    <property type="entry name" value="Tscrpt_reg_LuxR_C"/>
</dbReference>
<keyword evidence="1 3" id="KW-0597">Phosphoprotein</keyword>
<feature type="modified residue" description="4-aspartylphosphate" evidence="3">
    <location>
        <position position="54"/>
    </location>
</feature>
<dbReference type="Proteomes" id="UP000031928">
    <property type="component" value="Chromosome"/>
</dbReference>
<dbReference type="Pfam" id="PF00072">
    <property type="entry name" value="Response_reg"/>
    <property type="match status" value="1"/>
</dbReference>
<dbReference type="KEGG" id="cmq:B840_02400"/>
<dbReference type="InterPro" id="IPR051015">
    <property type="entry name" value="EvgA-like"/>
</dbReference>
<evidence type="ECO:0000256" key="2">
    <source>
        <dbReference type="ARBA" id="ARBA00023125"/>
    </source>
</evidence>
<keyword evidence="6" id="KW-1185">Reference proteome</keyword>
<dbReference type="PROSITE" id="PS50110">
    <property type="entry name" value="RESPONSE_REGULATORY"/>
    <property type="match status" value="1"/>
</dbReference>
<dbReference type="AlphaFoldDB" id="A0A0B6TJJ3"/>
<dbReference type="EMBL" id="CP007790">
    <property type="protein sequence ID" value="AJK68108.1"/>
    <property type="molecule type" value="Genomic_DNA"/>
</dbReference>
<proteinExistence type="predicted"/>
<dbReference type="HOGENOM" id="CLU_000445_90_10_11"/>
<dbReference type="GO" id="GO:0006355">
    <property type="term" value="P:regulation of DNA-templated transcription"/>
    <property type="evidence" value="ECO:0007669"/>
    <property type="project" value="InterPro"/>
</dbReference>
<protein>
    <submittedName>
        <fullName evidence="5">Two-component system, response regulator</fullName>
    </submittedName>
</protein>
<gene>
    <name evidence="5" type="ORF">B840_02400</name>
</gene>
<evidence type="ECO:0000256" key="3">
    <source>
        <dbReference type="PROSITE-ProRule" id="PRU00169"/>
    </source>
</evidence>
<evidence type="ECO:0000313" key="6">
    <source>
        <dbReference type="Proteomes" id="UP000031928"/>
    </source>
</evidence>
<evidence type="ECO:0000256" key="1">
    <source>
        <dbReference type="ARBA" id="ARBA00022553"/>
    </source>
</evidence>
<dbReference type="GO" id="GO:0000160">
    <property type="term" value="P:phosphorelay signal transduction system"/>
    <property type="evidence" value="ECO:0007669"/>
    <property type="project" value="InterPro"/>
</dbReference>
<organism evidence="5 6">
    <name type="scientific">Corynebacterium marinum DSM 44953</name>
    <dbReference type="NCBI Taxonomy" id="1224162"/>
    <lineage>
        <taxon>Bacteria</taxon>
        <taxon>Bacillati</taxon>
        <taxon>Actinomycetota</taxon>
        <taxon>Actinomycetes</taxon>
        <taxon>Mycobacteriales</taxon>
        <taxon>Corynebacteriaceae</taxon>
        <taxon>Corynebacterium</taxon>
    </lineage>
</organism>
<dbReference type="Pfam" id="PF00196">
    <property type="entry name" value="GerE"/>
    <property type="match status" value="1"/>
</dbReference>
<evidence type="ECO:0000313" key="5">
    <source>
        <dbReference type="EMBL" id="AJK68108.1"/>
    </source>
</evidence>
<dbReference type="PANTHER" id="PTHR45566">
    <property type="entry name" value="HTH-TYPE TRANSCRIPTIONAL REGULATOR YHJB-RELATED"/>
    <property type="match status" value="1"/>
</dbReference>
<dbReference type="SMART" id="SM00421">
    <property type="entry name" value="HTH_LUXR"/>
    <property type="match status" value="1"/>
</dbReference>
<evidence type="ECO:0000259" key="4">
    <source>
        <dbReference type="PROSITE" id="PS50110"/>
    </source>
</evidence>